<feature type="compositionally biased region" description="Basic residues" evidence="1">
    <location>
        <begin position="20"/>
        <end position="29"/>
    </location>
</feature>
<dbReference type="VEuPathDB" id="FungiDB:PC110_g22772"/>
<feature type="region of interest" description="Disordered" evidence="1">
    <location>
        <begin position="98"/>
        <end position="124"/>
    </location>
</feature>
<accession>A0A8T1I3E9</accession>
<feature type="region of interest" description="Disordered" evidence="1">
    <location>
        <begin position="1"/>
        <end position="82"/>
    </location>
</feature>
<organism evidence="2 3">
    <name type="scientific">Phytophthora cactorum</name>
    <dbReference type="NCBI Taxonomy" id="29920"/>
    <lineage>
        <taxon>Eukaryota</taxon>
        <taxon>Sar</taxon>
        <taxon>Stramenopiles</taxon>
        <taxon>Oomycota</taxon>
        <taxon>Peronosporomycetes</taxon>
        <taxon>Peronosporales</taxon>
        <taxon>Peronosporaceae</taxon>
        <taxon>Phytophthora</taxon>
    </lineage>
</organism>
<evidence type="ECO:0000313" key="2">
    <source>
        <dbReference type="EMBL" id="KAG3218883.1"/>
    </source>
</evidence>
<feature type="compositionally biased region" description="Polar residues" evidence="1">
    <location>
        <begin position="73"/>
        <end position="82"/>
    </location>
</feature>
<comment type="caution">
    <text evidence="2">The sequence shown here is derived from an EMBL/GenBank/DDBJ whole genome shotgun (WGS) entry which is preliminary data.</text>
</comment>
<evidence type="ECO:0000256" key="1">
    <source>
        <dbReference type="SAM" id="MobiDB-lite"/>
    </source>
</evidence>
<evidence type="ECO:0000313" key="3">
    <source>
        <dbReference type="Proteomes" id="UP000760860"/>
    </source>
</evidence>
<reference evidence="2" key="1">
    <citation type="submission" date="2018-05" db="EMBL/GenBank/DDBJ databases">
        <title>Effector identification in a new, highly contiguous assembly of the strawberry crown rot pathogen Phytophthora cactorum.</title>
        <authorList>
            <person name="Armitage A.D."/>
            <person name="Nellist C.F."/>
            <person name="Bates H."/>
            <person name="Vickerstaff R.J."/>
            <person name="Harrison R.J."/>
        </authorList>
    </citation>
    <scope>NUCLEOTIDE SEQUENCE</scope>
    <source>
        <strain evidence="2">P421</strain>
    </source>
</reference>
<protein>
    <submittedName>
        <fullName evidence="2">Uncharacterized protein</fullName>
    </submittedName>
</protein>
<sequence length="462" mass="52114">MKGRVTWIRESCAPPARQLPSRRHVRSRASSHAVAGDQLRGAASGAVVAGEDQLLGERQRRRRGGEDRPLTPRSPTGVESSLETSFLEHILLPLSPRIPASGARLRPEKTTHSRPSHLPQEPESSLNTSFLLETVRVVIAVEETTHSSTSKSPSTAMTNPPAAVRHAVENFQSRGPFTVVPPRSSETSFIFNWGVRGKYEENGKNVVAWVCLADEGCRTSGTNLIKLHAGKTTLAVKHLQKLHHITSPKTTVANENKRKFEEDTDHFKSSVMYRNNPGRLRLLLTAKLIVNRNHPFRVVEYEEAKLMDALVCKEEMKANITTPRIKEAIGELYSSTKREATNYLVDNKEAYPTFTLVADFWSCKITSDKFLGARVYLVDREWPFKSVLLGTRKFNPAYGDRDGDIQKPFKAWLDNMLNNFGLERQHFYGVTSDHGGDVRSMLKNGMNLHWEWYMLPPKHRVV</sequence>
<gene>
    <name evidence="2" type="ORF">PC129_g10323</name>
</gene>
<dbReference type="AlphaFoldDB" id="A0A8T1I3E9"/>
<dbReference type="Proteomes" id="UP000760860">
    <property type="component" value="Unassembled WGS sequence"/>
</dbReference>
<name>A0A8T1I3E9_9STRA</name>
<dbReference type="EMBL" id="RCMV01000337">
    <property type="protein sequence ID" value="KAG3218883.1"/>
    <property type="molecule type" value="Genomic_DNA"/>
</dbReference>
<proteinExistence type="predicted"/>